<sequence length="168" mass="18790">MYCSNNLSISAKNVIGRSFFDFVAEGDKEKVKNCIEIVKEWDVDEYGQPCASGFEFCRFALLAKGRDSAKHTLKPSAFSQSWLDGKYQEEIYTKKYGSRFYDNFVDSNTSVHSPFTLPRASMPKTYSGSTSLYDVAGTVEDSQTQVEAILSAHSDGLLAILTSWRKTS</sequence>
<dbReference type="OrthoDB" id="411251at2759"/>
<name>A0A9P6JKB4_9AGAR</name>
<comment type="caution">
    <text evidence="1">The sequence shown here is derived from an EMBL/GenBank/DDBJ whole genome shotgun (WGS) entry which is preliminary data.</text>
</comment>
<evidence type="ECO:0000313" key="1">
    <source>
        <dbReference type="EMBL" id="KAF9523700.1"/>
    </source>
</evidence>
<accession>A0A9P6JKB4</accession>
<reference evidence="1" key="1">
    <citation type="submission" date="2020-11" db="EMBL/GenBank/DDBJ databases">
        <authorList>
            <consortium name="DOE Joint Genome Institute"/>
            <person name="Ahrendt S."/>
            <person name="Riley R."/>
            <person name="Andreopoulos W."/>
            <person name="Labutti K."/>
            <person name="Pangilinan J."/>
            <person name="Ruiz-Duenas F.J."/>
            <person name="Barrasa J.M."/>
            <person name="Sanchez-Garcia M."/>
            <person name="Camarero S."/>
            <person name="Miyauchi S."/>
            <person name="Serrano A."/>
            <person name="Linde D."/>
            <person name="Babiker R."/>
            <person name="Drula E."/>
            <person name="Ayuso-Fernandez I."/>
            <person name="Pacheco R."/>
            <person name="Padilla G."/>
            <person name="Ferreira P."/>
            <person name="Barriuso J."/>
            <person name="Kellner H."/>
            <person name="Castanera R."/>
            <person name="Alfaro M."/>
            <person name="Ramirez L."/>
            <person name="Pisabarro A.G."/>
            <person name="Kuo A."/>
            <person name="Tritt A."/>
            <person name="Lipzen A."/>
            <person name="He G."/>
            <person name="Yan M."/>
            <person name="Ng V."/>
            <person name="Cullen D."/>
            <person name="Martin F."/>
            <person name="Rosso M.-N."/>
            <person name="Henrissat B."/>
            <person name="Hibbett D."/>
            <person name="Martinez A.T."/>
            <person name="Grigoriev I.V."/>
        </authorList>
    </citation>
    <scope>NUCLEOTIDE SEQUENCE</scope>
    <source>
        <strain evidence="1">CBS 506.95</strain>
    </source>
</reference>
<dbReference type="EMBL" id="MU157912">
    <property type="protein sequence ID" value="KAF9523700.1"/>
    <property type="molecule type" value="Genomic_DNA"/>
</dbReference>
<dbReference type="Proteomes" id="UP000807306">
    <property type="component" value="Unassembled WGS sequence"/>
</dbReference>
<gene>
    <name evidence="1" type="ORF">CPB83DRAFT_898567</name>
</gene>
<protein>
    <submittedName>
        <fullName evidence="1">Uncharacterized protein</fullName>
    </submittedName>
</protein>
<evidence type="ECO:0000313" key="2">
    <source>
        <dbReference type="Proteomes" id="UP000807306"/>
    </source>
</evidence>
<organism evidence="1 2">
    <name type="scientific">Crepidotus variabilis</name>
    <dbReference type="NCBI Taxonomy" id="179855"/>
    <lineage>
        <taxon>Eukaryota</taxon>
        <taxon>Fungi</taxon>
        <taxon>Dikarya</taxon>
        <taxon>Basidiomycota</taxon>
        <taxon>Agaricomycotina</taxon>
        <taxon>Agaricomycetes</taxon>
        <taxon>Agaricomycetidae</taxon>
        <taxon>Agaricales</taxon>
        <taxon>Agaricineae</taxon>
        <taxon>Crepidotaceae</taxon>
        <taxon>Crepidotus</taxon>
    </lineage>
</organism>
<proteinExistence type="predicted"/>
<keyword evidence="2" id="KW-1185">Reference proteome</keyword>
<dbReference type="AlphaFoldDB" id="A0A9P6JKB4"/>